<feature type="domain" description="Allantoicase" evidence="3">
    <location>
        <begin position="223"/>
        <end position="389"/>
    </location>
</feature>
<evidence type="ECO:0000313" key="4">
    <source>
        <dbReference type="EnsemblMetazoa" id="XP_038070976.1"/>
    </source>
</evidence>
<dbReference type="Gene3D" id="2.60.120.260">
    <property type="entry name" value="Galactose-binding domain-like"/>
    <property type="match status" value="2"/>
</dbReference>
<reference evidence="4" key="1">
    <citation type="submission" date="2022-11" db="UniProtKB">
        <authorList>
            <consortium name="EnsemblMetazoa"/>
        </authorList>
    </citation>
    <scope>IDENTIFICATION</scope>
</reference>
<dbReference type="GO" id="GO:0004037">
    <property type="term" value="F:allantoicase activity"/>
    <property type="evidence" value="ECO:0007669"/>
    <property type="project" value="InterPro"/>
</dbReference>
<dbReference type="FunFam" id="2.60.120.260:FF:000085">
    <property type="entry name" value="probable allantoicase"/>
    <property type="match status" value="1"/>
</dbReference>
<proteinExistence type="inferred from homology"/>
<evidence type="ECO:0000256" key="2">
    <source>
        <dbReference type="ARBA" id="ARBA00031078"/>
    </source>
</evidence>
<dbReference type="PANTHER" id="PTHR12045">
    <property type="entry name" value="ALLANTOICASE"/>
    <property type="match status" value="1"/>
</dbReference>
<dbReference type="RefSeq" id="XP_038070976.1">
    <property type="nucleotide sequence ID" value="XM_038215048.1"/>
</dbReference>
<dbReference type="EnsemblMetazoa" id="XM_038215048.1">
    <property type="protein sequence ID" value="XP_038070976.1"/>
    <property type="gene ID" value="LOC119739913"/>
</dbReference>
<accession>A0A914B3U2</accession>
<protein>
    <recommendedName>
        <fullName evidence="2">Allantoate amidinohydrolase</fullName>
    </recommendedName>
</protein>
<name>A0A914B3U2_PATMI</name>
<dbReference type="PANTHER" id="PTHR12045:SF3">
    <property type="entry name" value="INACTIVE ALLANTOICASE-RELATED"/>
    <property type="match status" value="1"/>
</dbReference>
<sequence length="397" mass="44719">MAERPTNATKSSKQLPDFLELNDLANFRNGGKILFATDDWFAVAENLLKPEPPLWKEGVFTEFGKWMDGWETRRKRIPGHDWCIVKLGIPGLISGIEADTSFFTGNFAPNISIQGACLGEDVVFPERQGAMGTAASEEQQAAMEKLSTNEWEEIVPTTTLLPGYKDTCNNYFGIQSDKRWTHLRLNMYPDGGIARLRVYGIAKPDWSKVSTHLLIDLVAMENGGVCLGYSDVHFGHARNLLAAPRSLIMADGWETARRLDRPAVLEADENAVLKVEGYEWAVFRLGHMGVIKRIEIDTNHFKGNYPDSCSVEGCIMSKEQERQAQCYRHGKTKGDFSQCLWKTILPPSKLSAHQHHFFEATIQDIEPVTHLRLTMRPDGGISRMRTWGYARKTSAKI</sequence>
<evidence type="ECO:0000259" key="3">
    <source>
        <dbReference type="Pfam" id="PF03561"/>
    </source>
</evidence>
<dbReference type="NCBIfam" id="TIGR02961">
    <property type="entry name" value="allantoicase"/>
    <property type="match status" value="1"/>
</dbReference>
<dbReference type="SUPFAM" id="SSF49785">
    <property type="entry name" value="Galactose-binding domain-like"/>
    <property type="match status" value="2"/>
</dbReference>
<dbReference type="FunFam" id="2.60.120.260:FF:000077">
    <property type="entry name" value="Probable allantoicase"/>
    <property type="match status" value="1"/>
</dbReference>
<feature type="domain" description="Allantoicase" evidence="3">
    <location>
        <begin position="30"/>
        <end position="201"/>
    </location>
</feature>
<dbReference type="OrthoDB" id="10266039at2759"/>
<dbReference type="CTD" id="55821"/>
<dbReference type="AlphaFoldDB" id="A0A914B3U2"/>
<dbReference type="OMA" id="MDDGWET"/>
<dbReference type="HAMAP" id="MF_00813">
    <property type="entry name" value="Allantoicase"/>
    <property type="match status" value="1"/>
</dbReference>
<dbReference type="Pfam" id="PF03561">
    <property type="entry name" value="Allantoicase"/>
    <property type="match status" value="2"/>
</dbReference>
<dbReference type="InterPro" id="IPR008979">
    <property type="entry name" value="Galactose-bd-like_sf"/>
</dbReference>
<keyword evidence="5" id="KW-1185">Reference proteome</keyword>
<organism evidence="4 5">
    <name type="scientific">Patiria miniata</name>
    <name type="common">Bat star</name>
    <name type="synonym">Asterina miniata</name>
    <dbReference type="NCBI Taxonomy" id="46514"/>
    <lineage>
        <taxon>Eukaryota</taxon>
        <taxon>Metazoa</taxon>
        <taxon>Echinodermata</taxon>
        <taxon>Eleutherozoa</taxon>
        <taxon>Asterozoa</taxon>
        <taxon>Asteroidea</taxon>
        <taxon>Valvatacea</taxon>
        <taxon>Valvatida</taxon>
        <taxon>Asterinidae</taxon>
        <taxon>Patiria</taxon>
    </lineage>
</organism>
<evidence type="ECO:0000313" key="5">
    <source>
        <dbReference type="Proteomes" id="UP000887568"/>
    </source>
</evidence>
<dbReference type="GO" id="GO:0000256">
    <property type="term" value="P:allantoin catabolic process"/>
    <property type="evidence" value="ECO:0007669"/>
    <property type="project" value="InterPro"/>
</dbReference>
<comment type="similarity">
    <text evidence="1">Belongs to the allantoicase family.</text>
</comment>
<evidence type="ECO:0000256" key="1">
    <source>
        <dbReference type="ARBA" id="ARBA00009242"/>
    </source>
</evidence>
<dbReference type="InterPro" id="IPR005164">
    <property type="entry name" value="Allantoicase"/>
</dbReference>
<dbReference type="GeneID" id="119739913"/>
<dbReference type="InterPro" id="IPR015908">
    <property type="entry name" value="Allantoicase_dom"/>
</dbReference>
<dbReference type="PIRSF" id="PIRSF016516">
    <property type="entry name" value="Allantoicase"/>
    <property type="match status" value="1"/>
</dbReference>
<dbReference type="Proteomes" id="UP000887568">
    <property type="component" value="Unplaced"/>
</dbReference>